<feature type="region of interest" description="Disordered" evidence="1">
    <location>
        <begin position="1"/>
        <end position="68"/>
    </location>
</feature>
<sequence>MESPPGLETRSRKRKHSPEVEQIGIDIQEIVEKTPGASAAKWLQGPTKNTAPKPGKKVVPAPIRSPSPHVPVAGPEVCADATIAHGGLMVADGKKRGSPETHTYKQISDHTPVCLHRDIDSNHKPHPLLVSACGGRKKPFLFGQIMISERQNIHSAEDSSAASRQINGTWLLGDVHRISVVVWLP</sequence>
<evidence type="ECO:0000313" key="3">
    <source>
        <dbReference type="Proteomes" id="UP001219525"/>
    </source>
</evidence>
<proteinExistence type="predicted"/>
<accession>A0AAD6V3T1</accession>
<dbReference type="EMBL" id="JARJCW010000057">
    <property type="protein sequence ID" value="KAJ7201910.1"/>
    <property type="molecule type" value="Genomic_DNA"/>
</dbReference>
<evidence type="ECO:0000313" key="2">
    <source>
        <dbReference type="EMBL" id="KAJ7201910.1"/>
    </source>
</evidence>
<dbReference type="AlphaFoldDB" id="A0AAD6V3T1"/>
<keyword evidence="3" id="KW-1185">Reference proteome</keyword>
<organism evidence="2 3">
    <name type="scientific">Mycena pura</name>
    <dbReference type="NCBI Taxonomy" id="153505"/>
    <lineage>
        <taxon>Eukaryota</taxon>
        <taxon>Fungi</taxon>
        <taxon>Dikarya</taxon>
        <taxon>Basidiomycota</taxon>
        <taxon>Agaricomycotina</taxon>
        <taxon>Agaricomycetes</taxon>
        <taxon>Agaricomycetidae</taxon>
        <taxon>Agaricales</taxon>
        <taxon>Marasmiineae</taxon>
        <taxon>Mycenaceae</taxon>
        <taxon>Mycena</taxon>
    </lineage>
</organism>
<dbReference type="Proteomes" id="UP001219525">
    <property type="component" value="Unassembled WGS sequence"/>
</dbReference>
<comment type="caution">
    <text evidence="2">The sequence shown here is derived from an EMBL/GenBank/DDBJ whole genome shotgun (WGS) entry which is preliminary data.</text>
</comment>
<evidence type="ECO:0000256" key="1">
    <source>
        <dbReference type="SAM" id="MobiDB-lite"/>
    </source>
</evidence>
<feature type="compositionally biased region" description="Low complexity" evidence="1">
    <location>
        <begin position="51"/>
        <end position="62"/>
    </location>
</feature>
<protein>
    <submittedName>
        <fullName evidence="2">Uncharacterized protein</fullName>
    </submittedName>
</protein>
<name>A0AAD6V3T1_9AGAR</name>
<gene>
    <name evidence="2" type="ORF">GGX14DRAFT_399865</name>
</gene>
<reference evidence="2" key="1">
    <citation type="submission" date="2023-03" db="EMBL/GenBank/DDBJ databases">
        <title>Massive genome expansion in bonnet fungi (Mycena s.s.) driven by repeated elements and novel gene families across ecological guilds.</title>
        <authorList>
            <consortium name="Lawrence Berkeley National Laboratory"/>
            <person name="Harder C.B."/>
            <person name="Miyauchi S."/>
            <person name="Viragh M."/>
            <person name="Kuo A."/>
            <person name="Thoen E."/>
            <person name="Andreopoulos B."/>
            <person name="Lu D."/>
            <person name="Skrede I."/>
            <person name="Drula E."/>
            <person name="Henrissat B."/>
            <person name="Morin E."/>
            <person name="Kohler A."/>
            <person name="Barry K."/>
            <person name="LaButti K."/>
            <person name="Morin E."/>
            <person name="Salamov A."/>
            <person name="Lipzen A."/>
            <person name="Mereny Z."/>
            <person name="Hegedus B."/>
            <person name="Baldrian P."/>
            <person name="Stursova M."/>
            <person name="Weitz H."/>
            <person name="Taylor A."/>
            <person name="Grigoriev I.V."/>
            <person name="Nagy L.G."/>
            <person name="Martin F."/>
            <person name="Kauserud H."/>
        </authorList>
    </citation>
    <scope>NUCLEOTIDE SEQUENCE</scope>
    <source>
        <strain evidence="2">9144</strain>
    </source>
</reference>